<sequence length="168" mass="20292">MRDKINELLDQLPETDLEQVYAVVRHIYSNHQYRSNLTSKGVVITPLYYEADHIKSKWDLYFAHDVTVETMRRIYYDQFRWHIYSYKIKPCLENEEARAAFDAITDKHELYVMYQNRSELFKFSNALKVTASDFDRQQDIYIFDTAFTWTYVQTHEADCGPYFYRNGM</sequence>
<gene>
    <name evidence="1" type="ORF">J40TS1_53350</name>
</gene>
<accession>A0A919YTB8</accession>
<dbReference type="Pfam" id="PF14101">
    <property type="entry name" value="DUF4275"/>
    <property type="match status" value="1"/>
</dbReference>
<evidence type="ECO:0000313" key="1">
    <source>
        <dbReference type="EMBL" id="GIP19693.1"/>
    </source>
</evidence>
<comment type="caution">
    <text evidence="1">The sequence shown here is derived from an EMBL/GenBank/DDBJ whole genome shotgun (WGS) entry which is preliminary data.</text>
</comment>
<reference evidence="1" key="1">
    <citation type="submission" date="2021-03" db="EMBL/GenBank/DDBJ databases">
        <title>Antimicrobial resistance genes in bacteria isolated from Japanese honey, and their potential for conferring macrolide and lincosamide resistance in the American foulbrood pathogen Paenibacillus larvae.</title>
        <authorList>
            <person name="Okamoto M."/>
            <person name="Kumagai M."/>
            <person name="Kanamori H."/>
            <person name="Takamatsu D."/>
        </authorList>
    </citation>
    <scope>NUCLEOTIDE SEQUENCE</scope>
    <source>
        <strain evidence="1">J40TS1</strain>
    </source>
</reference>
<dbReference type="EMBL" id="BOSE01000020">
    <property type="protein sequence ID" value="GIP19693.1"/>
    <property type="molecule type" value="Genomic_DNA"/>
</dbReference>
<dbReference type="AlphaFoldDB" id="A0A919YTB8"/>
<evidence type="ECO:0000313" key="2">
    <source>
        <dbReference type="Proteomes" id="UP000683139"/>
    </source>
</evidence>
<organism evidence="1 2">
    <name type="scientific">Paenibacillus montaniterrae</name>
    <dbReference type="NCBI Taxonomy" id="429341"/>
    <lineage>
        <taxon>Bacteria</taxon>
        <taxon>Bacillati</taxon>
        <taxon>Bacillota</taxon>
        <taxon>Bacilli</taxon>
        <taxon>Bacillales</taxon>
        <taxon>Paenibacillaceae</taxon>
        <taxon>Paenibacillus</taxon>
    </lineage>
</organism>
<dbReference type="RefSeq" id="WP_213520681.1">
    <property type="nucleotide sequence ID" value="NZ_BOSE01000020.1"/>
</dbReference>
<evidence type="ECO:0008006" key="3">
    <source>
        <dbReference type="Google" id="ProtNLM"/>
    </source>
</evidence>
<protein>
    <recommendedName>
        <fullName evidence="3">DUF4275 domain-containing protein</fullName>
    </recommendedName>
</protein>
<dbReference type="InterPro" id="IPR025454">
    <property type="entry name" value="DUF4275"/>
</dbReference>
<dbReference type="Proteomes" id="UP000683139">
    <property type="component" value="Unassembled WGS sequence"/>
</dbReference>
<name>A0A919YTB8_9BACL</name>
<keyword evidence="2" id="KW-1185">Reference proteome</keyword>
<proteinExistence type="predicted"/>